<name>A0ABZ3IQS2_9FIRM</name>
<dbReference type="PANTHER" id="PTHR39201">
    <property type="entry name" value="EXPORTED PROTEIN-RELATED"/>
    <property type="match status" value="1"/>
</dbReference>
<dbReference type="Proteomes" id="UP000216752">
    <property type="component" value="Chromosome"/>
</dbReference>
<proteinExistence type="predicted"/>
<feature type="domain" description="Flavodoxin-like" evidence="1">
    <location>
        <begin position="3"/>
        <end position="114"/>
    </location>
</feature>
<evidence type="ECO:0000313" key="2">
    <source>
        <dbReference type="EMBL" id="XFO67808.1"/>
    </source>
</evidence>
<dbReference type="InterPro" id="IPR029039">
    <property type="entry name" value="Flavoprotein-like_sf"/>
</dbReference>
<accession>A0ABZ3IQS2</accession>
<gene>
    <name evidence="2" type="ORF">SPSIL_040270</name>
</gene>
<dbReference type="Pfam" id="PF12682">
    <property type="entry name" value="Flavodoxin_4"/>
    <property type="match status" value="1"/>
</dbReference>
<dbReference type="Gene3D" id="3.40.50.360">
    <property type="match status" value="1"/>
</dbReference>
<dbReference type="PANTHER" id="PTHR39201:SF1">
    <property type="entry name" value="FLAVODOXIN-LIKE DOMAIN-CONTAINING PROTEIN"/>
    <property type="match status" value="1"/>
</dbReference>
<organism evidence="2 3">
    <name type="scientific">Sporomusa silvacetica DSM 10669</name>
    <dbReference type="NCBI Taxonomy" id="1123289"/>
    <lineage>
        <taxon>Bacteria</taxon>
        <taxon>Bacillati</taxon>
        <taxon>Bacillota</taxon>
        <taxon>Negativicutes</taxon>
        <taxon>Selenomonadales</taxon>
        <taxon>Sporomusaceae</taxon>
        <taxon>Sporomusa</taxon>
    </lineage>
</organism>
<evidence type="ECO:0000259" key="1">
    <source>
        <dbReference type="Pfam" id="PF12682"/>
    </source>
</evidence>
<evidence type="ECO:0000313" key="3">
    <source>
        <dbReference type="Proteomes" id="UP000216752"/>
    </source>
</evidence>
<dbReference type="RefSeq" id="WP_094605699.1">
    <property type="nucleotide sequence ID" value="NZ_CP155573.1"/>
</dbReference>
<dbReference type="SUPFAM" id="SSF52218">
    <property type="entry name" value="Flavoproteins"/>
    <property type="match status" value="1"/>
</dbReference>
<dbReference type="InterPro" id="IPR008254">
    <property type="entry name" value="Flavodoxin/NO_synth"/>
</dbReference>
<protein>
    <recommendedName>
        <fullName evidence="1">Flavodoxin-like domain-containing protein</fullName>
    </recommendedName>
</protein>
<reference evidence="2" key="1">
    <citation type="submission" date="2024-05" db="EMBL/GenBank/DDBJ databases">
        <title>Isolation and characterization of Sporomusa carbonis sp. nov., a carboxydotrophic hydrogenogen in the genus of Sporomusa isolated from a charcoal burning pile.</title>
        <authorList>
            <person name="Boeer T."/>
            <person name="Rosenbaum F."/>
            <person name="Eysell L."/>
            <person name="Mueller V."/>
            <person name="Daniel R."/>
            <person name="Poehlein A."/>
        </authorList>
    </citation>
    <scope>NUCLEOTIDE SEQUENCE [LARGE SCALE GENOMIC DNA]</scope>
    <source>
        <strain evidence="2">DSM 10669</strain>
    </source>
</reference>
<sequence length="146" mass="16474">MRLQRTLGSDIAEIKPVIPYTGSDDAIVKQCEDEVKREYRPEIQTLPYDVKEYEVVAIGTPTWWYTVATPVQAFISANQWAGKTVIPFQTSCGWPGHGLEDLKAACKGAVFQHEMHIQFNPKQFGLLVTPEKEVEHWVDAVSQARA</sequence>
<dbReference type="EMBL" id="CP155573">
    <property type="protein sequence ID" value="XFO67808.1"/>
    <property type="molecule type" value="Genomic_DNA"/>
</dbReference>
<keyword evidence="3" id="KW-1185">Reference proteome</keyword>